<feature type="transmembrane region" description="Helical" evidence="1">
    <location>
        <begin position="97"/>
        <end position="116"/>
    </location>
</feature>
<organism evidence="2 3">
    <name type="scientific">Pristionchus fissidentatus</name>
    <dbReference type="NCBI Taxonomy" id="1538716"/>
    <lineage>
        <taxon>Eukaryota</taxon>
        <taxon>Metazoa</taxon>
        <taxon>Ecdysozoa</taxon>
        <taxon>Nematoda</taxon>
        <taxon>Chromadorea</taxon>
        <taxon>Rhabditida</taxon>
        <taxon>Rhabditina</taxon>
        <taxon>Diplogasteromorpha</taxon>
        <taxon>Diplogasteroidea</taxon>
        <taxon>Neodiplogasteridae</taxon>
        <taxon>Pristionchus</taxon>
    </lineage>
</organism>
<feature type="non-terminal residue" evidence="2">
    <location>
        <position position="1"/>
    </location>
</feature>
<protein>
    <recommendedName>
        <fullName evidence="4">G protein-coupled receptor</fullName>
    </recommendedName>
</protein>
<gene>
    <name evidence="2" type="ORF">PFISCL1PPCAC_22991</name>
</gene>
<keyword evidence="1" id="KW-0812">Transmembrane</keyword>
<keyword evidence="1" id="KW-1133">Transmembrane helix</keyword>
<evidence type="ECO:0008006" key="4">
    <source>
        <dbReference type="Google" id="ProtNLM"/>
    </source>
</evidence>
<dbReference type="Proteomes" id="UP001432322">
    <property type="component" value="Unassembled WGS sequence"/>
</dbReference>
<comment type="caution">
    <text evidence="2">The sequence shown here is derived from an EMBL/GenBank/DDBJ whole genome shotgun (WGS) entry which is preliminary data.</text>
</comment>
<reference evidence="2" key="1">
    <citation type="submission" date="2023-10" db="EMBL/GenBank/DDBJ databases">
        <title>Genome assembly of Pristionchus species.</title>
        <authorList>
            <person name="Yoshida K."/>
            <person name="Sommer R.J."/>
        </authorList>
    </citation>
    <scope>NUCLEOTIDE SEQUENCE</scope>
    <source>
        <strain evidence="2">RS5133</strain>
    </source>
</reference>
<accession>A0AAV5WLT2</accession>
<name>A0AAV5WLT2_9BILA</name>
<dbReference type="InterPro" id="IPR019428">
    <property type="entry name" value="7TM_GPCR_serpentine_rcpt_Str"/>
</dbReference>
<feature type="transmembrane region" description="Helical" evidence="1">
    <location>
        <begin position="137"/>
        <end position="159"/>
    </location>
</feature>
<feature type="transmembrane region" description="Helical" evidence="1">
    <location>
        <begin position="171"/>
        <end position="191"/>
    </location>
</feature>
<feature type="non-terminal residue" evidence="2">
    <location>
        <position position="195"/>
    </location>
</feature>
<dbReference type="PANTHER" id="PTHR22943">
    <property type="entry name" value="7-TRANSMEMBRANE DOMAIN RECEPTOR C.ELEGANS"/>
    <property type="match status" value="1"/>
</dbReference>
<evidence type="ECO:0000313" key="2">
    <source>
        <dbReference type="EMBL" id="GMT31694.1"/>
    </source>
</evidence>
<sequence>LFIYRLIVLKWPANSSFYTAFNTTLLVSTTVLLQQSLWFLNCWFNYDSDDELQIYVRPFLDSDFPGEGQGHIGALYYNAEGLRISAVLTTMVFNTSMAVWTEAILYCCVQIVRFFRGYGVTSGSRKTYQMQFRMFRTLVLQMIVPMCCVYIPCAGIINYPIFFAASFFPNLAPTAVTLFPVMDAVITLFGVKQYR</sequence>
<evidence type="ECO:0000313" key="3">
    <source>
        <dbReference type="Proteomes" id="UP001432322"/>
    </source>
</evidence>
<dbReference type="EMBL" id="BTSY01000006">
    <property type="protein sequence ID" value="GMT31694.1"/>
    <property type="molecule type" value="Genomic_DNA"/>
</dbReference>
<proteinExistence type="predicted"/>
<keyword evidence="1" id="KW-0472">Membrane</keyword>
<dbReference type="Pfam" id="PF10326">
    <property type="entry name" value="7TM_GPCR_Str"/>
    <property type="match status" value="1"/>
</dbReference>
<dbReference type="PANTHER" id="PTHR22943:SF248">
    <property type="entry name" value="SEVEN TM RECEPTOR"/>
    <property type="match status" value="1"/>
</dbReference>
<keyword evidence="3" id="KW-1185">Reference proteome</keyword>
<evidence type="ECO:0000256" key="1">
    <source>
        <dbReference type="SAM" id="Phobius"/>
    </source>
</evidence>
<dbReference type="AlphaFoldDB" id="A0AAV5WLT2"/>